<keyword evidence="4" id="KW-1185">Reference proteome</keyword>
<reference evidence="3" key="1">
    <citation type="submission" date="2020-09" db="EMBL/GenBank/DDBJ databases">
        <title>Pelagicoccus enzymogenes sp. nov. with an EPS production, isolated from marine sediment.</title>
        <authorList>
            <person name="Feng X."/>
        </authorList>
    </citation>
    <scope>NUCLEOTIDE SEQUENCE</scope>
    <source>
        <strain evidence="3">NFK12</strain>
    </source>
</reference>
<feature type="compositionally biased region" description="Polar residues" evidence="1">
    <location>
        <begin position="148"/>
        <end position="160"/>
    </location>
</feature>
<evidence type="ECO:0000313" key="3">
    <source>
        <dbReference type="EMBL" id="MBD5782525.1"/>
    </source>
</evidence>
<dbReference type="Proteomes" id="UP000622317">
    <property type="component" value="Unassembled WGS sequence"/>
</dbReference>
<protein>
    <submittedName>
        <fullName evidence="3">Uncharacterized protein</fullName>
    </submittedName>
</protein>
<evidence type="ECO:0000256" key="2">
    <source>
        <dbReference type="SAM" id="SignalP"/>
    </source>
</evidence>
<proteinExistence type="predicted"/>
<accession>A0A927FF31</accession>
<name>A0A927FF31_9BACT</name>
<sequence length="278" mass="30353">MLCFRRSLLGWFALCFVAIAQAQKDVPSGYVFTGVAPYKVHKKQLCPVLGVAKKRLLIQTGSGVKRTRFGQGSVSLRQTIVATAHRAEIANLDLSFENRAQFRRDGALQAALDADIEYAQAKMDEIDTTDKPVVSGQPQGMSKEEFRQSLSQESSASRQLSDAIGSMGSRMADTIYVTFEIVPETDFEDTFAAVVVSFDKRDDSGSISGRYQVPSLEMTGDLQAGVPNEVSIEVMTPEQLLSNIDLKVFLFTQGGEPIATNLSGLVRRMPSGEAVQTQ</sequence>
<feature type="signal peptide" evidence="2">
    <location>
        <begin position="1"/>
        <end position="22"/>
    </location>
</feature>
<dbReference type="RefSeq" id="WP_191619601.1">
    <property type="nucleotide sequence ID" value="NZ_JACYFG010000061.1"/>
</dbReference>
<feature type="region of interest" description="Disordered" evidence="1">
    <location>
        <begin position="127"/>
        <end position="162"/>
    </location>
</feature>
<keyword evidence="2" id="KW-0732">Signal</keyword>
<dbReference type="AlphaFoldDB" id="A0A927FF31"/>
<gene>
    <name evidence="3" type="ORF">IEN85_23705</name>
</gene>
<evidence type="ECO:0000256" key="1">
    <source>
        <dbReference type="SAM" id="MobiDB-lite"/>
    </source>
</evidence>
<dbReference type="EMBL" id="JACYFG010000061">
    <property type="protein sequence ID" value="MBD5782525.1"/>
    <property type="molecule type" value="Genomic_DNA"/>
</dbReference>
<comment type="caution">
    <text evidence="3">The sequence shown here is derived from an EMBL/GenBank/DDBJ whole genome shotgun (WGS) entry which is preliminary data.</text>
</comment>
<feature type="chain" id="PRO_5036950787" evidence="2">
    <location>
        <begin position="23"/>
        <end position="278"/>
    </location>
</feature>
<evidence type="ECO:0000313" key="4">
    <source>
        <dbReference type="Proteomes" id="UP000622317"/>
    </source>
</evidence>
<organism evidence="3 4">
    <name type="scientific">Pelagicoccus enzymogenes</name>
    <dbReference type="NCBI Taxonomy" id="2773457"/>
    <lineage>
        <taxon>Bacteria</taxon>
        <taxon>Pseudomonadati</taxon>
        <taxon>Verrucomicrobiota</taxon>
        <taxon>Opitutia</taxon>
        <taxon>Puniceicoccales</taxon>
        <taxon>Pelagicoccaceae</taxon>
        <taxon>Pelagicoccus</taxon>
    </lineage>
</organism>